<reference evidence="2 3" key="1">
    <citation type="submission" date="2016-10" db="EMBL/GenBank/DDBJ databases">
        <title>Comparative genome analysis of multiple Pseudomonas spp. focuses on biocontrol and plant growth promoting traits.</title>
        <authorList>
            <person name="Tao X.-Y."/>
            <person name="Taylor C.G."/>
        </authorList>
    </citation>
    <scope>NUCLEOTIDE SEQUENCE [LARGE SCALE GENOMIC DNA]</scope>
    <source>
        <strain evidence="2 3">37A10</strain>
    </source>
</reference>
<comment type="caution">
    <text evidence="2">The sequence shown here is derived from an EMBL/GenBank/DDBJ whole genome shotgun (WGS) entry which is preliminary data.</text>
</comment>
<protein>
    <submittedName>
        <fullName evidence="2">Uncharacterized protein</fullName>
    </submittedName>
</protein>
<name>A0A423KJJ4_9PSED</name>
<evidence type="ECO:0000313" key="2">
    <source>
        <dbReference type="EMBL" id="RON53396.1"/>
    </source>
</evidence>
<feature type="signal peptide" evidence="1">
    <location>
        <begin position="1"/>
        <end position="23"/>
    </location>
</feature>
<dbReference type="OrthoDB" id="9809709at2"/>
<evidence type="ECO:0000256" key="1">
    <source>
        <dbReference type="SAM" id="SignalP"/>
    </source>
</evidence>
<accession>A0A423KJJ4</accession>
<keyword evidence="1" id="KW-0732">Signal</keyword>
<evidence type="ECO:0000313" key="3">
    <source>
        <dbReference type="Proteomes" id="UP000285349"/>
    </source>
</evidence>
<dbReference type="EMBL" id="MOBQ01000001">
    <property type="protein sequence ID" value="RON53396.1"/>
    <property type="molecule type" value="Genomic_DNA"/>
</dbReference>
<proteinExistence type="predicted"/>
<dbReference type="RefSeq" id="WP_123507754.1">
    <property type="nucleotide sequence ID" value="NZ_MOBQ01000001.1"/>
</dbReference>
<dbReference type="AlphaFoldDB" id="A0A423KJJ4"/>
<dbReference type="Proteomes" id="UP000285349">
    <property type="component" value="Unassembled WGS sequence"/>
</dbReference>
<gene>
    <name evidence="2" type="ORF">BK666_01145</name>
</gene>
<feature type="chain" id="PRO_5019430276" evidence="1">
    <location>
        <begin position="24"/>
        <end position="61"/>
    </location>
</feature>
<sequence length="61" mass="6572">MIKKILALGFLLNIGFFQGTAFAGTETVTTKIETSIKESKTLGHMAIGTPQGPSAPWTKKY</sequence>
<organism evidence="2 3">
    <name type="scientific">Pseudomonas frederiksbergensis</name>
    <dbReference type="NCBI Taxonomy" id="104087"/>
    <lineage>
        <taxon>Bacteria</taxon>
        <taxon>Pseudomonadati</taxon>
        <taxon>Pseudomonadota</taxon>
        <taxon>Gammaproteobacteria</taxon>
        <taxon>Pseudomonadales</taxon>
        <taxon>Pseudomonadaceae</taxon>
        <taxon>Pseudomonas</taxon>
    </lineage>
</organism>